<dbReference type="HOGENOM" id="CLU_045011_3_2_11"/>
<dbReference type="PANTHER" id="PTHR43316:SF9">
    <property type="entry name" value="ACID DEHALOGENASE, PUTATIVE (AFU_ORTHOLOGUE AFUA_6G14460)-RELATED"/>
    <property type="match status" value="1"/>
</dbReference>
<dbReference type="SFLD" id="SFLDG01129">
    <property type="entry name" value="C1.5:_HAD__Beta-PGM__Phosphata"/>
    <property type="match status" value="1"/>
</dbReference>
<proteinExistence type="predicted"/>
<accession>Q0RXZ0</accession>
<dbReference type="Gene3D" id="3.40.50.1000">
    <property type="entry name" value="HAD superfamily/HAD-like"/>
    <property type="match status" value="1"/>
</dbReference>
<dbReference type="SFLD" id="SFLDS00003">
    <property type="entry name" value="Haloacid_Dehalogenase"/>
    <property type="match status" value="1"/>
</dbReference>
<protein>
    <submittedName>
        <fullName evidence="2">Probable 2-haloacid dehalogenase</fullName>
        <ecNumber evidence="2">3.8.1.-</ecNumber>
    </submittedName>
</protein>
<dbReference type="Gene3D" id="1.10.150.750">
    <property type="match status" value="1"/>
</dbReference>
<dbReference type="KEGG" id="rha:RHA1_ro08802"/>
<evidence type="ECO:0000313" key="2">
    <source>
        <dbReference type="EMBL" id="ABG99846.1"/>
    </source>
</evidence>
<dbReference type="EC" id="3.8.1.-" evidence="2"/>
<evidence type="ECO:0000256" key="1">
    <source>
        <dbReference type="ARBA" id="ARBA00022801"/>
    </source>
</evidence>
<keyword evidence="2" id="KW-0614">Plasmid</keyword>
<sequence>MNLADYDALSFDCYGTLIDWEAGIAAVLAPWAKEVGLVLTDEELLLAYAENEAQAERDTPDALYSAILADAFRRTGEKLGKEVTDEWAAKLGASVPDWPAFPDSTEALASLAKDYKLIILSNVHREGFAGSNARLGVEFDKIITAQDVKAYKPAPNHFEALDDALEELGVPRERLLHVAQSLFHDHVPAKRHGLPSVWINRRHDRPGWGATPEPSDEYTYDLEFPTMEGFAAAARAAKAG</sequence>
<dbReference type="NCBIfam" id="TIGR01493">
    <property type="entry name" value="HAD-SF-IA-v2"/>
    <property type="match status" value="1"/>
</dbReference>
<name>Q0RXZ0_RHOJR</name>
<dbReference type="OrthoDB" id="3774052at2"/>
<dbReference type="RefSeq" id="WP_011599527.1">
    <property type="nucleotide sequence ID" value="NC_008269.1"/>
</dbReference>
<dbReference type="PRINTS" id="PR00413">
    <property type="entry name" value="HADHALOGNASE"/>
</dbReference>
<evidence type="ECO:0000313" key="3">
    <source>
        <dbReference type="Proteomes" id="UP000008710"/>
    </source>
</evidence>
<dbReference type="NCBIfam" id="TIGR01428">
    <property type="entry name" value="HAD_type_II"/>
    <property type="match status" value="1"/>
</dbReference>
<dbReference type="PATRIC" id="fig|101510.16.peg.8133"/>
<keyword evidence="1 2" id="KW-0378">Hydrolase</keyword>
<dbReference type="Proteomes" id="UP000008710">
    <property type="component" value="Plasmid pRHL1"/>
</dbReference>
<geneLocation type="plasmid" evidence="2 3">
    <name>pRHL1</name>
</geneLocation>
<reference evidence="3" key="1">
    <citation type="journal article" date="2006" name="Proc. Natl. Acad. Sci. U.S.A.">
        <title>The complete genome of Rhodococcus sp. RHA1 provides insights into a catabolic powerhouse.</title>
        <authorList>
            <person name="McLeod M.P."/>
            <person name="Warren R.L."/>
            <person name="Hsiao W.W.L."/>
            <person name="Araki N."/>
            <person name="Myhre M."/>
            <person name="Fernandes C."/>
            <person name="Miyazawa D."/>
            <person name="Wong W."/>
            <person name="Lillquist A.L."/>
            <person name="Wang D."/>
            <person name="Dosanjh M."/>
            <person name="Hara H."/>
            <person name="Petrescu A."/>
            <person name="Morin R.D."/>
            <person name="Yang G."/>
            <person name="Stott J.M."/>
            <person name="Schein J.E."/>
            <person name="Shin H."/>
            <person name="Smailus D."/>
            <person name="Siddiqui A.S."/>
            <person name="Marra M.A."/>
            <person name="Jones S.J.M."/>
            <person name="Holt R."/>
            <person name="Brinkman F.S.L."/>
            <person name="Miyauchi K."/>
            <person name="Fukuda M."/>
            <person name="Davies J.E."/>
            <person name="Mohn W.W."/>
            <person name="Eltis L.D."/>
        </authorList>
    </citation>
    <scope>NUCLEOTIDE SEQUENCE [LARGE SCALE GENOMIC DNA]</scope>
    <source>
        <strain evidence="3">RHA1</strain>
    </source>
</reference>
<dbReference type="SUPFAM" id="SSF56784">
    <property type="entry name" value="HAD-like"/>
    <property type="match status" value="1"/>
</dbReference>
<dbReference type="InterPro" id="IPR051540">
    <property type="entry name" value="S-2-haloacid_dehalogenase"/>
</dbReference>
<dbReference type="InterPro" id="IPR006439">
    <property type="entry name" value="HAD-SF_hydro_IA"/>
</dbReference>
<dbReference type="PANTHER" id="PTHR43316">
    <property type="entry name" value="HYDROLASE, HALOACID DELAHOGENASE-RELATED"/>
    <property type="match status" value="1"/>
</dbReference>
<gene>
    <name evidence="2" type="ordered locus">RHA1_ro08802</name>
</gene>
<dbReference type="AlphaFoldDB" id="Q0RXZ0"/>
<dbReference type="InterPro" id="IPR006328">
    <property type="entry name" value="2-HAD"/>
</dbReference>
<dbReference type="GO" id="GO:0019120">
    <property type="term" value="F:hydrolase activity, acting on acid halide bonds, in C-halide compounds"/>
    <property type="evidence" value="ECO:0007669"/>
    <property type="project" value="InterPro"/>
</dbReference>
<dbReference type="InterPro" id="IPR036412">
    <property type="entry name" value="HAD-like_sf"/>
</dbReference>
<organism evidence="2 3">
    <name type="scientific">Rhodococcus jostii (strain RHA1)</name>
    <dbReference type="NCBI Taxonomy" id="101510"/>
    <lineage>
        <taxon>Bacteria</taxon>
        <taxon>Bacillati</taxon>
        <taxon>Actinomycetota</taxon>
        <taxon>Actinomycetes</taxon>
        <taxon>Mycobacteriales</taxon>
        <taxon>Nocardiaceae</taxon>
        <taxon>Rhodococcus</taxon>
    </lineage>
</organism>
<dbReference type="EMBL" id="CP000432">
    <property type="protein sequence ID" value="ABG99846.1"/>
    <property type="molecule type" value="Genomic_DNA"/>
</dbReference>
<dbReference type="Pfam" id="PF00702">
    <property type="entry name" value="Hydrolase"/>
    <property type="match status" value="1"/>
</dbReference>
<dbReference type="InterPro" id="IPR023214">
    <property type="entry name" value="HAD_sf"/>
</dbReference>